<keyword evidence="2 7" id="KW-0813">Transport</keyword>
<dbReference type="Proteomes" id="UP000309676">
    <property type="component" value="Unassembled WGS sequence"/>
</dbReference>
<gene>
    <name evidence="9" type="ORF">FE782_19885</name>
</gene>
<proteinExistence type="inferred from homology"/>
<organism evidence="9 10">
    <name type="scientific">Paenibacillus antri</name>
    <dbReference type="NCBI Taxonomy" id="2582848"/>
    <lineage>
        <taxon>Bacteria</taxon>
        <taxon>Bacillati</taxon>
        <taxon>Bacillota</taxon>
        <taxon>Bacilli</taxon>
        <taxon>Bacillales</taxon>
        <taxon>Paenibacillaceae</taxon>
        <taxon>Paenibacillus</taxon>
    </lineage>
</organism>
<dbReference type="RefSeq" id="WP_138195991.1">
    <property type="nucleotide sequence ID" value="NZ_VCIW01000014.1"/>
</dbReference>
<dbReference type="InterPro" id="IPR035906">
    <property type="entry name" value="MetI-like_sf"/>
</dbReference>
<dbReference type="OrthoDB" id="9771544at2"/>
<keyword evidence="10" id="KW-1185">Reference proteome</keyword>
<dbReference type="PANTHER" id="PTHR43744">
    <property type="entry name" value="ABC TRANSPORTER PERMEASE PROTEIN MG189-RELATED-RELATED"/>
    <property type="match status" value="1"/>
</dbReference>
<feature type="domain" description="ABC transmembrane type-1" evidence="8">
    <location>
        <begin position="90"/>
        <end position="280"/>
    </location>
</feature>
<comment type="caution">
    <text evidence="9">The sequence shown here is derived from an EMBL/GenBank/DDBJ whole genome shotgun (WGS) entry which is preliminary data.</text>
</comment>
<reference evidence="9 10" key="1">
    <citation type="submission" date="2019-05" db="EMBL/GenBank/DDBJ databases">
        <authorList>
            <person name="Narsing Rao M.P."/>
            <person name="Li W.J."/>
        </authorList>
    </citation>
    <scope>NUCLEOTIDE SEQUENCE [LARGE SCALE GENOMIC DNA]</scope>
    <source>
        <strain evidence="9 10">SYSU_K30003</strain>
    </source>
</reference>
<feature type="transmembrane region" description="Helical" evidence="7">
    <location>
        <begin position="29"/>
        <end position="50"/>
    </location>
</feature>
<dbReference type="GO" id="GO:0055085">
    <property type="term" value="P:transmembrane transport"/>
    <property type="evidence" value="ECO:0007669"/>
    <property type="project" value="InterPro"/>
</dbReference>
<evidence type="ECO:0000256" key="7">
    <source>
        <dbReference type="RuleBase" id="RU363032"/>
    </source>
</evidence>
<feature type="transmembrane region" description="Helical" evidence="7">
    <location>
        <begin position="161"/>
        <end position="180"/>
    </location>
</feature>
<dbReference type="Gene3D" id="1.10.3720.10">
    <property type="entry name" value="MetI-like"/>
    <property type="match status" value="1"/>
</dbReference>
<evidence type="ECO:0000313" key="9">
    <source>
        <dbReference type="EMBL" id="TLS50624.1"/>
    </source>
</evidence>
<feature type="transmembrane region" description="Helical" evidence="7">
    <location>
        <begin position="94"/>
        <end position="115"/>
    </location>
</feature>
<feature type="transmembrane region" description="Helical" evidence="7">
    <location>
        <begin position="127"/>
        <end position="149"/>
    </location>
</feature>
<keyword evidence="6 7" id="KW-0472">Membrane</keyword>
<protein>
    <submittedName>
        <fullName evidence="9">Carbohydrate ABC transporter permease</fullName>
    </submittedName>
</protein>
<evidence type="ECO:0000256" key="4">
    <source>
        <dbReference type="ARBA" id="ARBA00022692"/>
    </source>
</evidence>
<dbReference type="InterPro" id="IPR000515">
    <property type="entry name" value="MetI-like"/>
</dbReference>
<dbReference type="SUPFAM" id="SSF161098">
    <property type="entry name" value="MetI-like"/>
    <property type="match status" value="1"/>
</dbReference>
<evidence type="ECO:0000313" key="10">
    <source>
        <dbReference type="Proteomes" id="UP000309676"/>
    </source>
</evidence>
<evidence type="ECO:0000256" key="6">
    <source>
        <dbReference type="ARBA" id="ARBA00023136"/>
    </source>
</evidence>
<accession>A0A5R9GBW6</accession>
<evidence type="ECO:0000256" key="5">
    <source>
        <dbReference type="ARBA" id="ARBA00022989"/>
    </source>
</evidence>
<keyword evidence="4 7" id="KW-0812">Transmembrane</keyword>
<dbReference type="CDD" id="cd06261">
    <property type="entry name" value="TM_PBP2"/>
    <property type="match status" value="1"/>
</dbReference>
<dbReference type="PANTHER" id="PTHR43744:SF12">
    <property type="entry name" value="ABC TRANSPORTER PERMEASE PROTEIN MG189-RELATED"/>
    <property type="match status" value="1"/>
</dbReference>
<keyword evidence="5 7" id="KW-1133">Transmembrane helix</keyword>
<dbReference type="Pfam" id="PF00528">
    <property type="entry name" value="BPD_transp_1"/>
    <property type="match status" value="1"/>
</dbReference>
<comment type="similarity">
    <text evidence="7">Belongs to the binding-protein-dependent transport system permease family.</text>
</comment>
<dbReference type="GO" id="GO:0005886">
    <property type="term" value="C:plasma membrane"/>
    <property type="evidence" value="ECO:0007669"/>
    <property type="project" value="UniProtKB-SubCell"/>
</dbReference>
<evidence type="ECO:0000256" key="3">
    <source>
        <dbReference type="ARBA" id="ARBA00022475"/>
    </source>
</evidence>
<feature type="transmembrane region" description="Helical" evidence="7">
    <location>
        <begin position="260"/>
        <end position="280"/>
    </location>
</feature>
<comment type="subcellular location">
    <subcellularLocation>
        <location evidence="1 7">Cell membrane</location>
        <topology evidence="1 7">Multi-pass membrane protein</topology>
    </subcellularLocation>
</comment>
<dbReference type="PROSITE" id="PS50928">
    <property type="entry name" value="ABC_TM1"/>
    <property type="match status" value="1"/>
</dbReference>
<name>A0A5R9GBW6_9BACL</name>
<keyword evidence="3" id="KW-1003">Cell membrane</keyword>
<dbReference type="EMBL" id="VCIW01000014">
    <property type="protein sequence ID" value="TLS50624.1"/>
    <property type="molecule type" value="Genomic_DNA"/>
</dbReference>
<evidence type="ECO:0000256" key="2">
    <source>
        <dbReference type="ARBA" id="ARBA00022448"/>
    </source>
</evidence>
<sequence>MKGNVTEAAIGRRAAVTVRRRPRFSFGDVALHLVLILGSCLMILPLFWMISSSLKDISQIFLIPPKWIPDPFVWTNFERSLQALPFGRAYFNSIYMSLLVVLLQLFTCALAAFAFAKVRFPFRDTLFILFVAMLMVPEQVTIIPLYLIMKEIGWLDTHLSLIVPPALFSAFGVFLLRQFFKTIPNDLEEAAIVDGASLPTIFFRIMLPLIKPSLSALGIFTFLYMWNNFFHPVIFLSSPNLFTVPLMLNMFKGLYITDWTLMMAGSTIALVPALIAYLFTQKYVIEGIAMTGIKG</sequence>
<evidence type="ECO:0000259" key="8">
    <source>
        <dbReference type="PROSITE" id="PS50928"/>
    </source>
</evidence>
<evidence type="ECO:0000256" key="1">
    <source>
        <dbReference type="ARBA" id="ARBA00004651"/>
    </source>
</evidence>
<dbReference type="AlphaFoldDB" id="A0A5R9GBW6"/>